<gene>
    <name evidence="2" type="ORF">HAND1043_LOCUS146</name>
</gene>
<accession>A0A6T8GG47</accession>
<evidence type="ECO:0000256" key="1">
    <source>
        <dbReference type="SAM" id="MobiDB-lite"/>
    </source>
</evidence>
<protein>
    <recommendedName>
        <fullName evidence="3">Microtubule-associated protein Jupiter</fullName>
    </recommendedName>
</protein>
<name>A0A6T8GG47_HEMAN</name>
<sequence>MSINQAHLIHDHSSGRSSTRLHAPPGGQNSMGTSFGWSDEPAAPARQINRRDPNASSVFGGDAPAPNVVQQRRNKHEFVDNRIGAGIENKNAPQQPQQQQPAAQKDNVGTTSSRIGFGDTGASSVKVHHAPGGASSGNIIGGWN</sequence>
<feature type="compositionally biased region" description="Low complexity" evidence="1">
    <location>
        <begin position="92"/>
        <end position="104"/>
    </location>
</feature>
<feature type="region of interest" description="Disordered" evidence="1">
    <location>
        <begin position="1"/>
        <end position="144"/>
    </location>
</feature>
<organism evidence="2">
    <name type="scientific">Hemiselmis andersenii</name>
    <name type="common">Cryptophyte alga</name>
    <dbReference type="NCBI Taxonomy" id="464988"/>
    <lineage>
        <taxon>Eukaryota</taxon>
        <taxon>Cryptophyceae</taxon>
        <taxon>Cryptomonadales</taxon>
        <taxon>Hemiselmidaceae</taxon>
        <taxon>Hemiselmis</taxon>
    </lineage>
</organism>
<evidence type="ECO:0008006" key="3">
    <source>
        <dbReference type="Google" id="ProtNLM"/>
    </source>
</evidence>
<proteinExistence type="predicted"/>
<feature type="compositionally biased region" description="Polar residues" evidence="1">
    <location>
        <begin position="27"/>
        <end position="36"/>
    </location>
</feature>
<dbReference type="EMBL" id="HBFK01000204">
    <property type="protein sequence ID" value="CAD8733655.1"/>
    <property type="molecule type" value="Transcribed_RNA"/>
</dbReference>
<dbReference type="AlphaFoldDB" id="A0A6T8GG47"/>
<evidence type="ECO:0000313" key="2">
    <source>
        <dbReference type="EMBL" id="CAD8733655.1"/>
    </source>
</evidence>
<reference evidence="2" key="1">
    <citation type="submission" date="2021-01" db="EMBL/GenBank/DDBJ databases">
        <authorList>
            <person name="Corre E."/>
            <person name="Pelletier E."/>
            <person name="Niang G."/>
            <person name="Scheremetjew M."/>
            <person name="Finn R."/>
            <person name="Kale V."/>
            <person name="Holt S."/>
            <person name="Cochrane G."/>
            <person name="Meng A."/>
            <person name="Brown T."/>
            <person name="Cohen L."/>
        </authorList>
    </citation>
    <scope>NUCLEOTIDE SEQUENCE</scope>
    <source>
        <strain evidence="2">CCMP441</strain>
    </source>
</reference>